<protein>
    <submittedName>
        <fullName evidence="2">Uncharacterized protein</fullName>
    </submittedName>
</protein>
<dbReference type="OMA" id="GTEIWPC"/>
<keyword evidence="3" id="KW-1185">Reference proteome</keyword>
<evidence type="ECO:0000313" key="3">
    <source>
        <dbReference type="Proteomes" id="UP000024533"/>
    </source>
</evidence>
<comment type="caution">
    <text evidence="2">The sequence shown here is derived from an EMBL/GenBank/DDBJ whole genome shotgun (WGS) entry which is preliminary data.</text>
</comment>
<reference evidence="2 3" key="1">
    <citation type="submission" date="2014-02" db="EMBL/GenBank/DDBJ databases">
        <title>The Genome Sequence of Trichophyton interdigitale MR816.</title>
        <authorList>
            <consortium name="The Broad Institute Genomics Platform"/>
            <person name="Cuomo C.A."/>
            <person name="White T.C."/>
            <person name="Graser Y."/>
            <person name="Martinez-Rossi N."/>
            <person name="Heitman J."/>
            <person name="Young S.K."/>
            <person name="Zeng Q."/>
            <person name="Gargeya S."/>
            <person name="Abouelleil A."/>
            <person name="Alvarado L."/>
            <person name="Chapman S.B."/>
            <person name="Gainer-Dewar J."/>
            <person name="Goldberg J."/>
            <person name="Griggs A."/>
            <person name="Gujja S."/>
            <person name="Hansen M."/>
            <person name="Howarth C."/>
            <person name="Imamovic A."/>
            <person name="Larimer J."/>
            <person name="Martinez D."/>
            <person name="Murphy C."/>
            <person name="Pearson M.D."/>
            <person name="Persinoti G."/>
            <person name="Poon T."/>
            <person name="Priest M."/>
            <person name="Roberts A.D."/>
            <person name="Saif S."/>
            <person name="Shea T.D."/>
            <person name="Sykes S.N."/>
            <person name="Wortman J."/>
            <person name="Nusbaum C."/>
            <person name="Birren B."/>
        </authorList>
    </citation>
    <scope>NUCLEOTIDE SEQUENCE [LARGE SCALE GENOMIC DNA]</scope>
    <source>
        <strain evidence="2 3">MR816</strain>
    </source>
</reference>
<organism evidence="2 3">
    <name type="scientific">Trichophyton interdigitale (strain MR816)</name>
    <dbReference type="NCBI Taxonomy" id="1215338"/>
    <lineage>
        <taxon>Eukaryota</taxon>
        <taxon>Fungi</taxon>
        <taxon>Dikarya</taxon>
        <taxon>Ascomycota</taxon>
        <taxon>Pezizomycotina</taxon>
        <taxon>Eurotiomycetes</taxon>
        <taxon>Eurotiomycetidae</taxon>
        <taxon>Onygenales</taxon>
        <taxon>Arthrodermataceae</taxon>
        <taxon>Trichophyton</taxon>
    </lineage>
</organism>
<evidence type="ECO:0000256" key="1">
    <source>
        <dbReference type="SAM" id="MobiDB-lite"/>
    </source>
</evidence>
<dbReference type="OrthoDB" id="4172922at2759"/>
<dbReference type="HOGENOM" id="CLU_102995_0_0_1"/>
<evidence type="ECO:0000313" key="2">
    <source>
        <dbReference type="EMBL" id="KDB28021.1"/>
    </source>
</evidence>
<gene>
    <name evidence="2" type="ORF">H109_00166</name>
</gene>
<name>A0A059JJF5_TRIIM</name>
<dbReference type="AlphaFoldDB" id="A0A059JJF5"/>
<dbReference type="SUPFAM" id="SSF52309">
    <property type="entry name" value="N-(deoxy)ribosyltransferase-like"/>
    <property type="match status" value="1"/>
</dbReference>
<accession>A0A059JJF5</accession>
<sequence>MPTTEIDKIRTMMRWPQTPRTCLSFILLVCLCVQSLPIFALPSSGNFTSIPTRYHSRHYHHHHHRLEKRVLNPPLPTTEYAKTKMKPGTPHKDKAIFYTAKTLFSALHLIQRFDGQGISDTDNGEKVMDMEGGPFAESAKLFLDDKDTWDDNEKDIAVGQVSRAFAERAKGIVRVVFPEDYSPRIRPNTWTEYEWPALKENSDVTKVLAWWVKKGGDEPMGDGTEIWPCDMTTDPRRQPF</sequence>
<feature type="region of interest" description="Disordered" evidence="1">
    <location>
        <begin position="221"/>
        <end position="240"/>
    </location>
</feature>
<dbReference type="EMBL" id="AOKY01000019">
    <property type="protein sequence ID" value="KDB28021.1"/>
    <property type="molecule type" value="Genomic_DNA"/>
</dbReference>
<dbReference type="Proteomes" id="UP000024533">
    <property type="component" value="Unassembled WGS sequence"/>
</dbReference>
<proteinExistence type="predicted"/>